<dbReference type="PANTHER" id="PTHR31793:SF24">
    <property type="entry name" value="LONG-CHAIN ACYL-COA THIOESTERASE FADM"/>
    <property type="match status" value="1"/>
</dbReference>
<evidence type="ECO:0000313" key="2">
    <source>
        <dbReference type="Proteomes" id="UP000297403"/>
    </source>
</evidence>
<dbReference type="SUPFAM" id="SSF54637">
    <property type="entry name" value="Thioesterase/thiol ester dehydrase-isomerase"/>
    <property type="match status" value="1"/>
</dbReference>
<protein>
    <submittedName>
        <fullName evidence="1">Acyl-CoA thioesterase</fullName>
    </submittedName>
</protein>
<dbReference type="InterPro" id="IPR050563">
    <property type="entry name" value="4-hydroxybenzoyl-CoA_TE"/>
</dbReference>
<dbReference type="CDD" id="cd00586">
    <property type="entry name" value="4HBT"/>
    <property type="match status" value="1"/>
</dbReference>
<dbReference type="EMBL" id="SOFY01000062">
    <property type="protein sequence ID" value="TFC44685.1"/>
    <property type="molecule type" value="Genomic_DNA"/>
</dbReference>
<sequence>MTYENRFDLSLRWADMDVYRHVNNVEFFRLLEEARARLFLRSDDASEILAGGIVVASQRLDYLRPLPYRTDPVTVGLTIAAIGRSSFTLDCRVFDSGEGAEDRVYAAGSVVMVAFDEQAERPRALQPTERSWLERRSQTA</sequence>
<proteinExistence type="predicted"/>
<dbReference type="Gene3D" id="3.10.129.10">
    <property type="entry name" value="Hotdog Thioesterase"/>
    <property type="match status" value="1"/>
</dbReference>
<dbReference type="AlphaFoldDB" id="A0AAQ2C572"/>
<dbReference type="Proteomes" id="UP000297403">
    <property type="component" value="Unassembled WGS sequence"/>
</dbReference>
<dbReference type="Pfam" id="PF13279">
    <property type="entry name" value="4HBT_2"/>
    <property type="match status" value="1"/>
</dbReference>
<dbReference type="GO" id="GO:0047617">
    <property type="term" value="F:fatty acyl-CoA hydrolase activity"/>
    <property type="evidence" value="ECO:0007669"/>
    <property type="project" value="TreeGrafter"/>
</dbReference>
<organism evidence="1 2">
    <name type="scientific">Cryobacterium shii</name>
    <dbReference type="NCBI Taxonomy" id="1259235"/>
    <lineage>
        <taxon>Bacteria</taxon>
        <taxon>Bacillati</taxon>
        <taxon>Actinomycetota</taxon>
        <taxon>Actinomycetes</taxon>
        <taxon>Micrococcales</taxon>
        <taxon>Microbacteriaceae</taxon>
        <taxon>Cryobacterium</taxon>
    </lineage>
</organism>
<comment type="caution">
    <text evidence="1">The sequence shown here is derived from an EMBL/GenBank/DDBJ whole genome shotgun (WGS) entry which is preliminary data.</text>
</comment>
<dbReference type="PANTHER" id="PTHR31793">
    <property type="entry name" value="4-HYDROXYBENZOYL-COA THIOESTERASE FAMILY MEMBER"/>
    <property type="match status" value="1"/>
</dbReference>
<reference evidence="1 2" key="1">
    <citation type="submission" date="2019-03" db="EMBL/GenBank/DDBJ databases">
        <title>Genomics of glacier-inhabiting Cryobacterium strains.</title>
        <authorList>
            <person name="Liu Q."/>
            <person name="Xin Y.-H."/>
        </authorList>
    </citation>
    <scope>NUCLEOTIDE SEQUENCE [LARGE SCALE GENOMIC DNA]</scope>
    <source>
        <strain evidence="2">TMT1-22</strain>
    </source>
</reference>
<evidence type="ECO:0000313" key="1">
    <source>
        <dbReference type="EMBL" id="TFC44685.1"/>
    </source>
</evidence>
<keyword evidence="2" id="KW-1185">Reference proteome</keyword>
<dbReference type="RefSeq" id="WP_134365527.1">
    <property type="nucleotide sequence ID" value="NZ_SOFY01000062.1"/>
</dbReference>
<gene>
    <name evidence="1" type="ORF">E3O49_11465</name>
</gene>
<dbReference type="InterPro" id="IPR029069">
    <property type="entry name" value="HotDog_dom_sf"/>
</dbReference>
<name>A0AAQ2C572_9MICO</name>
<accession>A0AAQ2C572</accession>